<dbReference type="InterPro" id="IPR034768">
    <property type="entry name" value="4FE4S_WBL"/>
</dbReference>
<evidence type="ECO:0000313" key="3">
    <source>
        <dbReference type="EMBL" id="GDY70308.1"/>
    </source>
</evidence>
<feature type="region of interest" description="Disordered" evidence="1">
    <location>
        <begin position="1"/>
        <end position="24"/>
    </location>
</feature>
<reference evidence="3 4" key="1">
    <citation type="submission" date="2019-04" db="EMBL/GenBank/DDBJ databases">
        <title>Draft genome sequences of Streptomyces avermitilis NBRC 14893.</title>
        <authorList>
            <person name="Komaki H."/>
            <person name="Tamura T."/>
            <person name="Hosoyama A."/>
        </authorList>
    </citation>
    <scope>NUCLEOTIDE SEQUENCE [LARGE SCALE GENOMIC DNA]</scope>
    <source>
        <strain evidence="3 4">NBRC 14893</strain>
    </source>
</reference>
<accession>A0A4D4MEB5</accession>
<dbReference type="OMA" id="CLKWALA"/>
<sequence length="236" mass="26527">MRAVRTAHPDALPPRRARPSCAEGWITANPTQARLGRFASDAQPKHGKDYDDHACQRPDHPTHTLRESPAMRRSTETDSRIPFPCSPTPTACRATPQLFAHDIGDSDTARAEQAKAACQACPIATACLKWALANPQLTTEGIWAATPPRQRTALRHQLADRLGSDWAAVVADHDRRLRERREAARHTPLTVRQDRIVRMDRDLNGPMPRPRRSLTPIQQHRDVAPPPGRRRLVSWF</sequence>
<dbReference type="Proteomes" id="UP000302139">
    <property type="component" value="Unassembled WGS sequence"/>
</dbReference>
<name>A0A4D4MEB5_STRAX</name>
<gene>
    <name evidence="3" type="ORF">SAV14893_097010</name>
</gene>
<organism evidence="3 4">
    <name type="scientific">Streptomyces avermitilis</name>
    <dbReference type="NCBI Taxonomy" id="33903"/>
    <lineage>
        <taxon>Bacteria</taxon>
        <taxon>Bacillati</taxon>
        <taxon>Actinomycetota</taxon>
        <taxon>Actinomycetes</taxon>
        <taxon>Kitasatosporales</taxon>
        <taxon>Streptomycetaceae</taxon>
        <taxon>Streptomyces</taxon>
    </lineage>
</organism>
<feature type="compositionally biased region" description="Basic and acidic residues" evidence="1">
    <location>
        <begin position="43"/>
        <end position="79"/>
    </location>
</feature>
<evidence type="ECO:0000313" key="4">
    <source>
        <dbReference type="Proteomes" id="UP000302139"/>
    </source>
</evidence>
<feature type="region of interest" description="Disordered" evidence="1">
    <location>
        <begin position="42"/>
        <end position="89"/>
    </location>
</feature>
<feature type="region of interest" description="Disordered" evidence="1">
    <location>
        <begin position="201"/>
        <end position="236"/>
    </location>
</feature>
<dbReference type="AlphaFoldDB" id="A0A4D4MEB5"/>
<dbReference type="PROSITE" id="PS51674">
    <property type="entry name" value="4FE4S_WBL"/>
    <property type="match status" value="1"/>
</dbReference>
<feature type="domain" description="4Fe-4S Wbl-type" evidence="2">
    <location>
        <begin position="91"/>
        <end position="153"/>
    </location>
</feature>
<evidence type="ECO:0000256" key="1">
    <source>
        <dbReference type="SAM" id="MobiDB-lite"/>
    </source>
</evidence>
<evidence type="ECO:0000259" key="2">
    <source>
        <dbReference type="PROSITE" id="PS51674"/>
    </source>
</evidence>
<dbReference type="EMBL" id="BJHX01000004">
    <property type="protein sequence ID" value="GDY70308.1"/>
    <property type="molecule type" value="Genomic_DNA"/>
</dbReference>
<comment type="caution">
    <text evidence="3">The sequence shown here is derived from an EMBL/GenBank/DDBJ whole genome shotgun (WGS) entry which is preliminary data.</text>
</comment>
<protein>
    <recommendedName>
        <fullName evidence="2">4Fe-4S Wbl-type domain-containing protein</fullName>
    </recommendedName>
</protein>
<proteinExistence type="predicted"/>
<dbReference type="Pfam" id="PF02467">
    <property type="entry name" value="Whib"/>
    <property type="match status" value="1"/>
</dbReference>